<evidence type="ECO:0000259" key="1">
    <source>
        <dbReference type="Pfam" id="PF17931"/>
    </source>
</evidence>
<protein>
    <submittedName>
        <fullName evidence="2">TetR/AcrR family transcriptional regulator</fullName>
    </submittedName>
</protein>
<reference evidence="2 3" key="1">
    <citation type="submission" date="2018-10" db="EMBL/GenBank/DDBJ databases">
        <title>Dokdonia luteus sp. nov., isolated from sea water.</title>
        <authorList>
            <person name="Zhou L.Y."/>
            <person name="Du Z.J."/>
        </authorList>
    </citation>
    <scope>NUCLEOTIDE SEQUENCE [LARGE SCALE GENOMIC DNA]</scope>
    <source>
        <strain evidence="2 3">SH27</strain>
    </source>
</reference>
<gene>
    <name evidence="2" type="ORF">EAX61_06820</name>
</gene>
<evidence type="ECO:0000313" key="2">
    <source>
        <dbReference type="EMBL" id="RMB60528.1"/>
    </source>
</evidence>
<dbReference type="RefSeq" id="WP_121916932.1">
    <property type="nucleotide sequence ID" value="NZ_REFV01000005.1"/>
</dbReference>
<organism evidence="2 3">
    <name type="scientific">Dokdonia sinensis</name>
    <dbReference type="NCBI Taxonomy" id="2479847"/>
    <lineage>
        <taxon>Bacteria</taxon>
        <taxon>Pseudomonadati</taxon>
        <taxon>Bacteroidota</taxon>
        <taxon>Flavobacteriia</taxon>
        <taxon>Flavobacteriales</taxon>
        <taxon>Flavobacteriaceae</taxon>
        <taxon>Dokdonia</taxon>
    </lineage>
</organism>
<proteinExistence type="predicted"/>
<dbReference type="InterPro" id="IPR036271">
    <property type="entry name" value="Tet_transcr_reg_TetR-rel_C_sf"/>
</dbReference>
<accession>A0A3M0G7R8</accession>
<comment type="caution">
    <text evidence="2">The sequence shown here is derived from an EMBL/GenBank/DDBJ whole genome shotgun (WGS) entry which is preliminary data.</text>
</comment>
<dbReference type="Pfam" id="PF17931">
    <property type="entry name" value="TetR_C_23"/>
    <property type="match status" value="1"/>
</dbReference>
<dbReference type="Proteomes" id="UP000281985">
    <property type="component" value="Unassembled WGS sequence"/>
</dbReference>
<dbReference type="EMBL" id="REFV01000005">
    <property type="protein sequence ID" value="RMB60528.1"/>
    <property type="molecule type" value="Genomic_DNA"/>
</dbReference>
<dbReference type="SUPFAM" id="SSF48498">
    <property type="entry name" value="Tetracyclin repressor-like, C-terminal domain"/>
    <property type="match status" value="1"/>
</dbReference>
<evidence type="ECO:0000313" key="3">
    <source>
        <dbReference type="Proteomes" id="UP000281985"/>
    </source>
</evidence>
<feature type="domain" description="Tetracyclin repressor-like C-terminal" evidence="1">
    <location>
        <begin position="84"/>
        <end position="210"/>
    </location>
</feature>
<dbReference type="InterPro" id="IPR041673">
    <property type="entry name" value="TetR_C_23"/>
</dbReference>
<name>A0A3M0G7R8_9FLAO</name>
<dbReference type="AlphaFoldDB" id="A0A3M0G7R8"/>
<sequence length="217" mass="24917">MAKQKKITQARIIDIYMDEVVQLGEKPESIASFLASHNFDEEDFYTHFENFEKLDKTIFSILIETSIATLAESGEFLSFSKKDKLLSLYYTLFENLNLNRDFALICIKSYGISLDTITLFSGLKEQFIAFMNSLGLETLSLNIDTLETIQKKSINEGAWVQLLLTIKFWMTDDSNDCEKTDIFIEKSINTGVELLNTKSLNNIIDLGKFLYTEKFKS</sequence>
<keyword evidence="3" id="KW-1185">Reference proteome</keyword>